<keyword evidence="2" id="KW-0378">Hydrolase</keyword>
<accession>A0A3S3R8P5</accession>
<gene>
    <name evidence="2" type="ORF">VT99_11933</name>
</gene>
<evidence type="ECO:0000259" key="1">
    <source>
        <dbReference type="Pfam" id="PF00005"/>
    </source>
</evidence>
<dbReference type="Proteomes" id="UP000286862">
    <property type="component" value="Unassembled WGS sequence"/>
</dbReference>
<dbReference type="SUPFAM" id="SSF52540">
    <property type="entry name" value="P-loop containing nucleoside triphosphate hydrolases"/>
    <property type="match status" value="1"/>
</dbReference>
<protein>
    <submittedName>
        <fullName evidence="2">ABC transporter</fullName>
        <ecNumber evidence="2">3.6.3.34</ecNumber>
    </submittedName>
</protein>
<comment type="caution">
    <text evidence="2">The sequence shown here is derived from an EMBL/GenBank/DDBJ whole genome shotgun (WGS) entry which is preliminary data.</text>
</comment>
<reference evidence="2 3" key="1">
    <citation type="submission" date="2017-01" db="EMBL/GenBank/DDBJ databases">
        <title>The cable genome- insights into the physiology and evolution of filamentous bacteria capable of sulfide oxidation via long distance electron transfer.</title>
        <authorList>
            <person name="Schreiber L."/>
            <person name="Bjerg J.T."/>
            <person name="Boggild A."/>
            <person name="Van De Vossenberg J."/>
            <person name="Meysman F."/>
            <person name="Nielsen L.P."/>
            <person name="Schramm A."/>
            <person name="Kjeldsen K.U."/>
        </authorList>
    </citation>
    <scope>NUCLEOTIDE SEQUENCE [LARGE SCALE GENOMIC DNA]</scope>
    <source>
        <strain evidence="2">A2</strain>
    </source>
</reference>
<dbReference type="InterPro" id="IPR027417">
    <property type="entry name" value="P-loop_NTPase"/>
</dbReference>
<dbReference type="Gene3D" id="3.40.50.300">
    <property type="entry name" value="P-loop containing nucleotide triphosphate hydrolases"/>
    <property type="match status" value="1"/>
</dbReference>
<evidence type="ECO:0000313" key="2">
    <source>
        <dbReference type="EMBL" id="RWX46895.1"/>
    </source>
</evidence>
<dbReference type="GO" id="GO:0005524">
    <property type="term" value="F:ATP binding"/>
    <property type="evidence" value="ECO:0007669"/>
    <property type="project" value="InterPro"/>
</dbReference>
<dbReference type="InterPro" id="IPR003439">
    <property type="entry name" value="ABC_transporter-like_ATP-bd"/>
</dbReference>
<dbReference type="EC" id="3.6.3.34" evidence="2"/>
<name>A0A3S3R8P5_9BACT</name>
<dbReference type="Pfam" id="PF00005">
    <property type="entry name" value="ABC_tran"/>
    <property type="match status" value="1"/>
</dbReference>
<dbReference type="GO" id="GO:0016887">
    <property type="term" value="F:ATP hydrolysis activity"/>
    <property type="evidence" value="ECO:0007669"/>
    <property type="project" value="InterPro"/>
</dbReference>
<organism evidence="2 3">
    <name type="scientific">Candidatus Electrothrix marina</name>
    <dbReference type="NCBI Taxonomy" id="1859130"/>
    <lineage>
        <taxon>Bacteria</taxon>
        <taxon>Pseudomonadati</taxon>
        <taxon>Thermodesulfobacteriota</taxon>
        <taxon>Desulfobulbia</taxon>
        <taxon>Desulfobulbales</taxon>
        <taxon>Desulfobulbaceae</taxon>
        <taxon>Candidatus Electrothrix</taxon>
    </lineage>
</organism>
<proteinExistence type="predicted"/>
<dbReference type="AlphaFoldDB" id="A0A3S3R8P5"/>
<evidence type="ECO:0000313" key="3">
    <source>
        <dbReference type="Proteomes" id="UP000286862"/>
    </source>
</evidence>
<sequence>MSSLTALVGPNGAGKTTLLRCIAGLVKPGHRGIFTVKYGSIIDCKKNGISTKVVEMPSARVNETK</sequence>
<dbReference type="EMBL" id="MTKQ01000193">
    <property type="protein sequence ID" value="RWX46895.1"/>
    <property type="molecule type" value="Genomic_DNA"/>
</dbReference>
<feature type="domain" description="ABC transporter" evidence="1">
    <location>
        <begin position="3"/>
        <end position="37"/>
    </location>
</feature>